<dbReference type="PROSITE" id="PS00183">
    <property type="entry name" value="UBC_1"/>
    <property type="match status" value="1"/>
</dbReference>
<keyword evidence="2 4" id="KW-0833">Ubl conjugation pathway</keyword>
<dbReference type="AlphaFoldDB" id="V6LL05"/>
<dbReference type="PROSITE" id="PS50127">
    <property type="entry name" value="UBC_2"/>
    <property type="match status" value="1"/>
</dbReference>
<dbReference type="VEuPathDB" id="GiardiaDB:SS50377_20177"/>
<name>V6LL05_9EUKA</name>
<dbReference type="FunFam" id="3.10.110.10:FF:000141">
    <property type="entry name" value="Ubiquitin-conjugating enzyme E2 8"/>
    <property type="match status" value="1"/>
</dbReference>
<sequence length="149" mass="16813">MSNMKRIKTELKQIKDDPPANCQAQPINNDLNNWTATIIGPKDTLYEGGLFNLKINFPPDYPFRPPHCSFETKIFHPNISLKGDICLDILKQNWSPVLTISKVLLSICSLLDDPNPSDPLNGDAAKLFKEDKLGFDLKVKSMVQQFAQK</sequence>
<reference evidence="6" key="1">
    <citation type="journal article" date="2014" name="PLoS Genet.">
        <title>The Genome of Spironucleus salmonicida Highlights a Fish Pathogen Adapted to Fluctuating Environments.</title>
        <authorList>
            <person name="Xu F."/>
            <person name="Jerlstrom-Hultqvist J."/>
            <person name="Einarsson E."/>
            <person name="Astvaldsson A."/>
            <person name="Svard S.G."/>
            <person name="Andersson J.O."/>
        </authorList>
    </citation>
    <scope>NUCLEOTIDE SEQUENCE</scope>
</reference>
<dbReference type="GO" id="GO:0005524">
    <property type="term" value="F:ATP binding"/>
    <property type="evidence" value="ECO:0007669"/>
    <property type="project" value="UniProtKB-UniRule"/>
</dbReference>
<gene>
    <name evidence="6" type="ORF">SS50377_14807</name>
</gene>
<dbReference type="SUPFAM" id="SSF54495">
    <property type="entry name" value="UBC-like"/>
    <property type="match status" value="1"/>
</dbReference>
<dbReference type="GO" id="GO:0016740">
    <property type="term" value="F:transferase activity"/>
    <property type="evidence" value="ECO:0007669"/>
    <property type="project" value="UniProtKB-KW"/>
</dbReference>
<dbReference type="SMART" id="SM00212">
    <property type="entry name" value="UBCc"/>
    <property type="match status" value="1"/>
</dbReference>
<dbReference type="EMBL" id="KI546100">
    <property type="protein sequence ID" value="EST45232.1"/>
    <property type="molecule type" value="Genomic_DNA"/>
</dbReference>
<evidence type="ECO:0000256" key="2">
    <source>
        <dbReference type="ARBA" id="ARBA00022786"/>
    </source>
</evidence>
<evidence type="ECO:0000256" key="4">
    <source>
        <dbReference type="RuleBase" id="RU362109"/>
    </source>
</evidence>
<dbReference type="InterPro" id="IPR000608">
    <property type="entry name" value="UBC"/>
</dbReference>
<keyword evidence="4" id="KW-0547">Nucleotide-binding</keyword>
<dbReference type="InterPro" id="IPR023313">
    <property type="entry name" value="UBQ-conjugating_AS"/>
</dbReference>
<dbReference type="Pfam" id="PF00179">
    <property type="entry name" value="UQ_con"/>
    <property type="match status" value="1"/>
</dbReference>
<evidence type="ECO:0000256" key="1">
    <source>
        <dbReference type="ARBA" id="ARBA00022679"/>
    </source>
</evidence>
<comment type="similarity">
    <text evidence="4">Belongs to the ubiquitin-conjugating enzyme family.</text>
</comment>
<dbReference type="PANTHER" id="PTHR24067">
    <property type="entry name" value="UBIQUITIN-CONJUGATING ENZYME E2"/>
    <property type="match status" value="1"/>
</dbReference>
<evidence type="ECO:0000313" key="6">
    <source>
        <dbReference type="EMBL" id="EST45232.1"/>
    </source>
</evidence>
<dbReference type="InterPro" id="IPR050113">
    <property type="entry name" value="Ub_conjugating_enzyme"/>
</dbReference>
<accession>V6LL05</accession>
<feature type="active site" description="Glycyl thioester intermediate" evidence="3">
    <location>
        <position position="86"/>
    </location>
</feature>
<organism evidence="6">
    <name type="scientific">Spironucleus salmonicida</name>
    <dbReference type="NCBI Taxonomy" id="348837"/>
    <lineage>
        <taxon>Eukaryota</taxon>
        <taxon>Metamonada</taxon>
        <taxon>Diplomonadida</taxon>
        <taxon>Hexamitidae</taxon>
        <taxon>Hexamitinae</taxon>
        <taxon>Spironucleus</taxon>
    </lineage>
</organism>
<protein>
    <submittedName>
        <fullName evidence="6">Ubiquitin-conjugating enzyme E2</fullName>
    </submittedName>
</protein>
<evidence type="ECO:0000259" key="5">
    <source>
        <dbReference type="PROSITE" id="PS50127"/>
    </source>
</evidence>
<evidence type="ECO:0000256" key="3">
    <source>
        <dbReference type="PROSITE-ProRule" id="PRU10133"/>
    </source>
</evidence>
<keyword evidence="1" id="KW-0808">Transferase</keyword>
<keyword evidence="4" id="KW-0067">ATP-binding</keyword>
<proteinExistence type="inferred from homology"/>
<feature type="domain" description="UBC core" evidence="5">
    <location>
        <begin position="2"/>
        <end position="148"/>
    </location>
</feature>
<dbReference type="Gene3D" id="3.10.110.10">
    <property type="entry name" value="Ubiquitin Conjugating Enzyme"/>
    <property type="match status" value="1"/>
</dbReference>
<dbReference type="InterPro" id="IPR016135">
    <property type="entry name" value="UBQ-conjugating_enzyme/RWD"/>
</dbReference>